<evidence type="ECO:0000256" key="8">
    <source>
        <dbReference type="SAM" id="MobiDB-lite"/>
    </source>
</evidence>
<comment type="similarity">
    <text evidence="2 7">Belongs to the peptidase S9A family.</text>
</comment>
<dbReference type="Gene3D" id="2.130.10.120">
    <property type="entry name" value="Prolyl oligopeptidase, N-terminal domain"/>
    <property type="match status" value="1"/>
</dbReference>
<evidence type="ECO:0000259" key="10">
    <source>
        <dbReference type="Pfam" id="PF02897"/>
    </source>
</evidence>
<protein>
    <recommendedName>
        <fullName evidence="7">Prolyl endopeptidase</fullName>
        <ecNumber evidence="7">3.4.21.-</ecNumber>
    </recommendedName>
</protein>
<dbReference type="InterPro" id="IPR029058">
    <property type="entry name" value="AB_hydrolase_fold"/>
</dbReference>
<evidence type="ECO:0000256" key="4">
    <source>
        <dbReference type="ARBA" id="ARBA00022670"/>
    </source>
</evidence>
<dbReference type="InterPro" id="IPR023302">
    <property type="entry name" value="Pept_S9A_N"/>
</dbReference>
<dbReference type="AlphaFoldDB" id="A0A5B0QD35"/>
<dbReference type="InterPro" id="IPR051167">
    <property type="entry name" value="Prolyl_oligopep/macrocyclase"/>
</dbReference>
<comment type="catalytic activity">
    <reaction evidence="1">
        <text>Hydrolysis of Pro-|-Xaa &gt;&gt; Ala-|-Xaa in oligopeptides.</text>
        <dbReference type="EC" id="3.4.21.26"/>
    </reaction>
</comment>
<evidence type="ECO:0000313" key="11">
    <source>
        <dbReference type="EMBL" id="KAA1111128.1"/>
    </source>
</evidence>
<proteinExistence type="inferred from homology"/>
<evidence type="ECO:0000256" key="7">
    <source>
        <dbReference type="RuleBase" id="RU368024"/>
    </source>
</evidence>
<feature type="compositionally biased region" description="Basic and acidic residues" evidence="8">
    <location>
        <begin position="293"/>
        <end position="304"/>
    </location>
</feature>
<keyword evidence="12" id="KW-1185">Reference proteome</keyword>
<keyword evidence="4 7" id="KW-0645">Protease</keyword>
<evidence type="ECO:0000259" key="9">
    <source>
        <dbReference type="Pfam" id="PF00326"/>
    </source>
</evidence>
<dbReference type="PRINTS" id="PR00862">
    <property type="entry name" value="PROLIGOPTASE"/>
</dbReference>
<dbReference type="GO" id="GO:0005829">
    <property type="term" value="C:cytosol"/>
    <property type="evidence" value="ECO:0007669"/>
    <property type="project" value="TreeGrafter"/>
</dbReference>
<dbReference type="InterPro" id="IPR002471">
    <property type="entry name" value="Pept_S9_AS"/>
</dbReference>
<feature type="domain" description="Peptidase S9A N-terminal" evidence="10">
    <location>
        <begin position="110"/>
        <end position="572"/>
    </location>
</feature>
<reference evidence="11 12" key="1">
    <citation type="submission" date="2019-05" db="EMBL/GenBank/DDBJ databases">
        <title>Emergence of the Ug99 lineage of the wheat stem rust pathogen through somatic hybridization.</title>
        <authorList>
            <person name="Li F."/>
            <person name="Upadhyaya N.M."/>
            <person name="Sperschneider J."/>
            <person name="Matny O."/>
            <person name="Nguyen-Phuc H."/>
            <person name="Mago R."/>
            <person name="Raley C."/>
            <person name="Miller M.E."/>
            <person name="Silverstein K.A.T."/>
            <person name="Henningsen E."/>
            <person name="Hirsch C.D."/>
            <person name="Visser B."/>
            <person name="Pretorius Z.A."/>
            <person name="Steffenson B.J."/>
            <person name="Schwessinger B."/>
            <person name="Dodds P.N."/>
            <person name="Figueroa M."/>
        </authorList>
    </citation>
    <scope>NUCLEOTIDE SEQUENCE [LARGE SCALE GENOMIC DNA]</scope>
    <source>
        <strain evidence="11">21-0</strain>
    </source>
</reference>
<dbReference type="GO" id="GO:0004252">
    <property type="term" value="F:serine-type endopeptidase activity"/>
    <property type="evidence" value="ECO:0007669"/>
    <property type="project" value="UniProtKB-UniRule"/>
</dbReference>
<evidence type="ECO:0000256" key="2">
    <source>
        <dbReference type="ARBA" id="ARBA00005228"/>
    </source>
</evidence>
<evidence type="ECO:0000313" key="12">
    <source>
        <dbReference type="Proteomes" id="UP000324748"/>
    </source>
</evidence>
<dbReference type="Pfam" id="PF00326">
    <property type="entry name" value="Peptidase_S9"/>
    <property type="match status" value="1"/>
</dbReference>
<dbReference type="SUPFAM" id="SSF53474">
    <property type="entry name" value="alpha/beta-Hydrolases"/>
    <property type="match status" value="1"/>
</dbReference>
<keyword evidence="5 7" id="KW-0378">Hydrolase</keyword>
<dbReference type="GO" id="GO:0006508">
    <property type="term" value="P:proteolysis"/>
    <property type="evidence" value="ECO:0007669"/>
    <property type="project" value="UniProtKB-KW"/>
</dbReference>
<dbReference type="Proteomes" id="UP000324748">
    <property type="component" value="Unassembled WGS sequence"/>
</dbReference>
<comment type="subunit">
    <text evidence="3">Monomer.</text>
</comment>
<evidence type="ECO:0000256" key="3">
    <source>
        <dbReference type="ARBA" id="ARBA00011245"/>
    </source>
</evidence>
<dbReference type="GO" id="GO:0070012">
    <property type="term" value="F:oligopeptidase activity"/>
    <property type="evidence" value="ECO:0007669"/>
    <property type="project" value="TreeGrafter"/>
</dbReference>
<dbReference type="PROSITE" id="PS00708">
    <property type="entry name" value="PRO_ENDOPEP_SER"/>
    <property type="match status" value="1"/>
</dbReference>
<dbReference type="FunFam" id="2.130.10.120:FF:000014">
    <property type="entry name" value="Uncharacterized protein"/>
    <property type="match status" value="1"/>
</dbReference>
<feature type="domain" description="Peptidase S9 prolyl oligopeptidase catalytic" evidence="9">
    <location>
        <begin position="639"/>
        <end position="851"/>
    </location>
</feature>
<keyword evidence="6 7" id="KW-0720">Serine protease</keyword>
<dbReference type="FunFam" id="3.40.50.1820:FF:000005">
    <property type="entry name" value="Prolyl endopeptidase"/>
    <property type="match status" value="1"/>
</dbReference>
<comment type="caution">
    <text evidence="11">The sequence shown here is derived from an EMBL/GenBank/DDBJ whole genome shotgun (WGS) entry which is preliminary data.</text>
</comment>
<organism evidence="11 12">
    <name type="scientific">Puccinia graminis f. sp. tritici</name>
    <dbReference type="NCBI Taxonomy" id="56615"/>
    <lineage>
        <taxon>Eukaryota</taxon>
        <taxon>Fungi</taxon>
        <taxon>Dikarya</taxon>
        <taxon>Basidiomycota</taxon>
        <taxon>Pucciniomycotina</taxon>
        <taxon>Pucciniomycetes</taxon>
        <taxon>Pucciniales</taxon>
        <taxon>Pucciniaceae</taxon>
        <taxon>Puccinia</taxon>
    </lineage>
</organism>
<dbReference type="PANTHER" id="PTHR42881:SF2">
    <property type="entry name" value="PROLYL ENDOPEPTIDASE"/>
    <property type="match status" value="1"/>
</dbReference>
<feature type="region of interest" description="Disordered" evidence="8">
    <location>
        <begin position="281"/>
        <end position="304"/>
    </location>
</feature>
<dbReference type="Pfam" id="PF02897">
    <property type="entry name" value="Peptidase_S9_N"/>
    <property type="match status" value="1"/>
</dbReference>
<dbReference type="EMBL" id="VSWC01000027">
    <property type="protein sequence ID" value="KAA1111128.1"/>
    <property type="molecule type" value="Genomic_DNA"/>
</dbReference>
<dbReference type="OrthoDB" id="248387at2759"/>
<feature type="region of interest" description="Disordered" evidence="8">
    <location>
        <begin position="94"/>
        <end position="153"/>
    </location>
</feature>
<name>A0A5B0QD35_PUCGR</name>
<accession>A0A5B0QD35</accession>
<dbReference type="EC" id="3.4.21.-" evidence="7"/>
<gene>
    <name evidence="11" type="ORF">PGT21_036837</name>
</gene>
<dbReference type="SUPFAM" id="SSF50993">
    <property type="entry name" value="Peptidase/esterase 'gauge' domain"/>
    <property type="match status" value="1"/>
</dbReference>
<dbReference type="PANTHER" id="PTHR42881">
    <property type="entry name" value="PROLYL ENDOPEPTIDASE"/>
    <property type="match status" value="1"/>
</dbReference>
<evidence type="ECO:0000256" key="5">
    <source>
        <dbReference type="ARBA" id="ARBA00022801"/>
    </source>
</evidence>
<sequence length="866" mass="97218">MYRHWPHRLLNLHHSHHPNLRPQPHRLRHSIDRSPRIPNHKHLSLSLSLSSLSTRLTLTIQLLTINTHSLSLSSSLSPFTRSYTTCPVLPPQIMTKPTKNPWDPKATPYPPVRRDPDSSEVFQSKQNGSVTVPDPYSWLHEPPKQSKDTQQFVTSQQALTKDYLSKYPHRDSLHAAVTKTWDYARFSCPSLKPDGYYYFSFNSGLQAQSIIYRVKKGQEEDALKRATDPKQPAGELFLDPNLFSIDGTTALSFSATSESGIYMAYGVSRSGSDSQTIYVRRTDSPHTESAADGGKRGEDPGRMEDTVEKVKFSSLSWMKDDSGFFYSRFPDEQAKAEKPSGPGADVQGEVEIDAGTDTKADLNHMLYFHKLGEPQSKDLLIVEDPANPSYMWGAEVSDDAKYLILTTSKDTGRSNRLWVADLTSQPLSSEMKWQKIVNEFGNEYIFAANDGSQLYFMTNKDAPKRKVVTYDLSKPEEGFKDLIPEDPQAVLEGYYPTNKEFTVLSYSRDVKDELYLHEIKSGKRIKRIGGDLIGTIGGLSGRRKHDEFFFQISSFLSPGTVYRYRFDRQEDQELVEFRKTLIPGFNSNDFVSKQVFYESKDGTKVPMFIVHKKDFQQDGTAPALQYGYGGFSISISPYFSPSFMSFVAHYGGVLAVPNIRGGGEYGEDWHLAGCFEKKQNVFDDFQYATKYLVANQYAAPDKVTIMGGSNGGLLVAACVNQAPELFGAALAEVGVLDMLRFHRFTIGRAWIADYGDPEDPEAFDYLIKYSPLHNVNPAAEYPALMLLTADHDDRVVPLHSFKYAAAVQHALPTNKQPCLLRLDLKAGHGAGKSTEMKINSVVDQLSFVALSLGLEWKEYSGKKSSC</sequence>
<feature type="compositionally biased region" description="Polar residues" evidence="8">
    <location>
        <begin position="120"/>
        <end position="130"/>
    </location>
</feature>
<dbReference type="Gene3D" id="3.40.50.1820">
    <property type="entry name" value="alpha/beta hydrolase"/>
    <property type="match status" value="1"/>
</dbReference>
<dbReference type="InterPro" id="IPR001375">
    <property type="entry name" value="Peptidase_S9_cat"/>
</dbReference>
<evidence type="ECO:0000256" key="6">
    <source>
        <dbReference type="ARBA" id="ARBA00022825"/>
    </source>
</evidence>
<dbReference type="InterPro" id="IPR002470">
    <property type="entry name" value="Peptidase_S9A"/>
</dbReference>
<evidence type="ECO:0000256" key="1">
    <source>
        <dbReference type="ARBA" id="ARBA00001070"/>
    </source>
</evidence>